<feature type="compositionally biased region" description="Basic and acidic residues" evidence="1">
    <location>
        <begin position="1"/>
        <end position="12"/>
    </location>
</feature>
<sequence>MTPRIVPRENIKRGTSILPAPAPRSHETKPPTLLETLIAKKQVAGDDWPPNLRVEPFISRDTWAPVKKGTRSKLKRMLKEI</sequence>
<comment type="caution">
    <text evidence="2">The sequence shown here is derived from an EMBL/GenBank/DDBJ whole genome shotgun (WGS) entry which is preliminary data.</text>
</comment>
<protein>
    <submittedName>
        <fullName evidence="2">Uncharacterized protein</fullName>
    </submittedName>
</protein>
<gene>
    <name evidence="2" type="ORF">GGX14DRAFT_375178</name>
</gene>
<dbReference type="Proteomes" id="UP001219525">
    <property type="component" value="Unassembled WGS sequence"/>
</dbReference>
<accession>A0AAD6UY46</accession>
<feature type="region of interest" description="Disordered" evidence="1">
    <location>
        <begin position="1"/>
        <end position="29"/>
    </location>
</feature>
<dbReference type="AlphaFoldDB" id="A0AAD6UY46"/>
<organism evidence="2 3">
    <name type="scientific">Mycena pura</name>
    <dbReference type="NCBI Taxonomy" id="153505"/>
    <lineage>
        <taxon>Eukaryota</taxon>
        <taxon>Fungi</taxon>
        <taxon>Dikarya</taxon>
        <taxon>Basidiomycota</taxon>
        <taxon>Agaricomycotina</taxon>
        <taxon>Agaricomycetes</taxon>
        <taxon>Agaricomycetidae</taxon>
        <taxon>Agaricales</taxon>
        <taxon>Marasmiineae</taxon>
        <taxon>Mycenaceae</taxon>
        <taxon>Mycena</taxon>
    </lineage>
</organism>
<evidence type="ECO:0000313" key="3">
    <source>
        <dbReference type="Proteomes" id="UP001219525"/>
    </source>
</evidence>
<keyword evidence="3" id="KW-1185">Reference proteome</keyword>
<evidence type="ECO:0000256" key="1">
    <source>
        <dbReference type="SAM" id="MobiDB-lite"/>
    </source>
</evidence>
<name>A0AAD6UY46_9AGAR</name>
<evidence type="ECO:0000313" key="2">
    <source>
        <dbReference type="EMBL" id="KAJ7197218.1"/>
    </source>
</evidence>
<proteinExistence type="predicted"/>
<reference evidence="2" key="1">
    <citation type="submission" date="2023-03" db="EMBL/GenBank/DDBJ databases">
        <title>Massive genome expansion in bonnet fungi (Mycena s.s.) driven by repeated elements and novel gene families across ecological guilds.</title>
        <authorList>
            <consortium name="Lawrence Berkeley National Laboratory"/>
            <person name="Harder C.B."/>
            <person name="Miyauchi S."/>
            <person name="Viragh M."/>
            <person name="Kuo A."/>
            <person name="Thoen E."/>
            <person name="Andreopoulos B."/>
            <person name="Lu D."/>
            <person name="Skrede I."/>
            <person name="Drula E."/>
            <person name="Henrissat B."/>
            <person name="Morin E."/>
            <person name="Kohler A."/>
            <person name="Barry K."/>
            <person name="LaButti K."/>
            <person name="Morin E."/>
            <person name="Salamov A."/>
            <person name="Lipzen A."/>
            <person name="Mereny Z."/>
            <person name="Hegedus B."/>
            <person name="Baldrian P."/>
            <person name="Stursova M."/>
            <person name="Weitz H."/>
            <person name="Taylor A."/>
            <person name="Grigoriev I.V."/>
            <person name="Nagy L.G."/>
            <person name="Martin F."/>
            <person name="Kauserud H."/>
        </authorList>
    </citation>
    <scope>NUCLEOTIDE SEQUENCE</scope>
    <source>
        <strain evidence="2">9144</strain>
    </source>
</reference>
<dbReference type="EMBL" id="JARJCW010000079">
    <property type="protein sequence ID" value="KAJ7197218.1"/>
    <property type="molecule type" value="Genomic_DNA"/>
</dbReference>